<protein>
    <submittedName>
        <fullName evidence="1">Uncharacterized protein</fullName>
    </submittedName>
</protein>
<name>A0A5C5ZAR3_9BACT</name>
<evidence type="ECO:0000313" key="1">
    <source>
        <dbReference type="EMBL" id="TWT83911.1"/>
    </source>
</evidence>
<evidence type="ECO:0000313" key="2">
    <source>
        <dbReference type="Proteomes" id="UP000315010"/>
    </source>
</evidence>
<dbReference type="AlphaFoldDB" id="A0A5C5ZAR3"/>
<reference evidence="1 2" key="1">
    <citation type="submission" date="2019-02" db="EMBL/GenBank/DDBJ databases">
        <title>Deep-cultivation of Planctomycetes and their phenomic and genomic characterization uncovers novel biology.</title>
        <authorList>
            <person name="Wiegand S."/>
            <person name="Jogler M."/>
            <person name="Boedeker C."/>
            <person name="Pinto D."/>
            <person name="Vollmers J."/>
            <person name="Rivas-Marin E."/>
            <person name="Kohn T."/>
            <person name="Peeters S.H."/>
            <person name="Heuer A."/>
            <person name="Rast P."/>
            <person name="Oberbeckmann S."/>
            <person name="Bunk B."/>
            <person name="Jeske O."/>
            <person name="Meyerdierks A."/>
            <person name="Storesund J.E."/>
            <person name="Kallscheuer N."/>
            <person name="Luecker S."/>
            <person name="Lage O.M."/>
            <person name="Pohl T."/>
            <person name="Merkel B.J."/>
            <person name="Hornburger P."/>
            <person name="Mueller R.-W."/>
            <person name="Bruemmer F."/>
            <person name="Labrenz M."/>
            <person name="Spormann A.M."/>
            <person name="Op Den Camp H."/>
            <person name="Overmann J."/>
            <person name="Amann R."/>
            <person name="Jetten M.S.M."/>
            <person name="Mascher T."/>
            <person name="Medema M.H."/>
            <person name="Devos D.P."/>
            <person name="Kaster A.-K."/>
            <person name="Ovreas L."/>
            <person name="Rohde M."/>
            <person name="Galperin M.Y."/>
            <person name="Jogler C."/>
        </authorList>
    </citation>
    <scope>NUCLEOTIDE SEQUENCE [LARGE SCALE GENOMIC DNA]</scope>
    <source>
        <strain evidence="1 2">CA13</strain>
    </source>
</reference>
<accession>A0A5C5ZAR3</accession>
<keyword evidence="2" id="KW-1185">Reference proteome</keyword>
<organism evidence="1 2">
    <name type="scientific">Novipirellula herctigrandis</name>
    <dbReference type="NCBI Taxonomy" id="2527986"/>
    <lineage>
        <taxon>Bacteria</taxon>
        <taxon>Pseudomonadati</taxon>
        <taxon>Planctomycetota</taxon>
        <taxon>Planctomycetia</taxon>
        <taxon>Pirellulales</taxon>
        <taxon>Pirellulaceae</taxon>
        <taxon>Novipirellula</taxon>
    </lineage>
</organism>
<proteinExistence type="predicted"/>
<comment type="caution">
    <text evidence="1">The sequence shown here is derived from an EMBL/GenBank/DDBJ whole genome shotgun (WGS) entry which is preliminary data.</text>
</comment>
<gene>
    <name evidence="1" type="ORF">CA13_53850</name>
</gene>
<dbReference type="Proteomes" id="UP000315010">
    <property type="component" value="Unassembled WGS sequence"/>
</dbReference>
<sequence>MTQINRLKRVARQLYLANVFHRPFYTCKGREVSLVQKLPNLPTRRTFTLIGPLGRQIPTFTSSSLLRCKSEFVSRYPLEGSVYDLA</sequence>
<dbReference type="EMBL" id="SJPJ01000001">
    <property type="protein sequence ID" value="TWT83911.1"/>
    <property type="molecule type" value="Genomic_DNA"/>
</dbReference>